<keyword evidence="2" id="KW-1185">Reference proteome</keyword>
<evidence type="ECO:0008006" key="3">
    <source>
        <dbReference type="Google" id="ProtNLM"/>
    </source>
</evidence>
<name>A0A4V2JAH1_9FLAO</name>
<sequence length="177" mass="19798">MKLLTVIICTVLLIGCKENNATKTSLVSSTKKSLEAGNVAVLLKMEGEIFTMKQNELNPQQKLDFENDKLQFNIYTNKSTVSINFNLNKTEALKNAPVTYTIPEANSETVKVDLSFFNKNRQVEKRSNKRVVFKKGTITISELTKNSLKMEFAGEGCGMMERSDALFPISGAININY</sequence>
<gene>
    <name evidence="1" type="ORF">EYD45_02145</name>
</gene>
<evidence type="ECO:0000313" key="2">
    <source>
        <dbReference type="Proteomes" id="UP000291142"/>
    </source>
</evidence>
<comment type="caution">
    <text evidence="1">The sequence shown here is derived from an EMBL/GenBank/DDBJ whole genome shotgun (WGS) entry which is preliminary data.</text>
</comment>
<accession>A0A4V2JAH1</accession>
<proteinExistence type="predicted"/>
<dbReference type="Proteomes" id="UP000291142">
    <property type="component" value="Unassembled WGS sequence"/>
</dbReference>
<dbReference type="AlphaFoldDB" id="A0A4V2JAH1"/>
<dbReference type="EMBL" id="SIRT01000001">
    <property type="protein sequence ID" value="TBN06706.1"/>
    <property type="molecule type" value="Genomic_DNA"/>
</dbReference>
<organism evidence="1 2">
    <name type="scientific">Hyunsoonleella flava</name>
    <dbReference type="NCBI Taxonomy" id="2527939"/>
    <lineage>
        <taxon>Bacteria</taxon>
        <taxon>Pseudomonadati</taxon>
        <taxon>Bacteroidota</taxon>
        <taxon>Flavobacteriia</taxon>
        <taxon>Flavobacteriales</taxon>
        <taxon>Flavobacteriaceae</taxon>
    </lineage>
</organism>
<reference evidence="1 2" key="1">
    <citation type="submission" date="2019-02" db="EMBL/GenBank/DDBJ databases">
        <title>Hyunsoonleella sp., isolated from marine sediment.</title>
        <authorList>
            <person name="Liu B.-T."/>
        </authorList>
    </citation>
    <scope>NUCLEOTIDE SEQUENCE [LARGE SCALE GENOMIC DNA]</scope>
    <source>
        <strain evidence="1 2">T58</strain>
    </source>
</reference>
<dbReference type="OrthoDB" id="1439632at2"/>
<dbReference type="RefSeq" id="WP_130962693.1">
    <property type="nucleotide sequence ID" value="NZ_SIRT01000001.1"/>
</dbReference>
<protein>
    <recommendedName>
        <fullName evidence="3">Lipoprotein</fullName>
    </recommendedName>
</protein>
<evidence type="ECO:0000313" key="1">
    <source>
        <dbReference type="EMBL" id="TBN06706.1"/>
    </source>
</evidence>
<dbReference type="PROSITE" id="PS51257">
    <property type="entry name" value="PROKAR_LIPOPROTEIN"/>
    <property type="match status" value="1"/>
</dbReference>